<organism evidence="2 3">
    <name type="scientific">Carnegiea gigantea</name>
    <dbReference type="NCBI Taxonomy" id="171969"/>
    <lineage>
        <taxon>Eukaryota</taxon>
        <taxon>Viridiplantae</taxon>
        <taxon>Streptophyta</taxon>
        <taxon>Embryophyta</taxon>
        <taxon>Tracheophyta</taxon>
        <taxon>Spermatophyta</taxon>
        <taxon>Magnoliopsida</taxon>
        <taxon>eudicotyledons</taxon>
        <taxon>Gunneridae</taxon>
        <taxon>Pentapetalae</taxon>
        <taxon>Caryophyllales</taxon>
        <taxon>Cactineae</taxon>
        <taxon>Cactaceae</taxon>
        <taxon>Cactoideae</taxon>
        <taxon>Echinocereeae</taxon>
        <taxon>Carnegiea</taxon>
    </lineage>
</organism>
<feature type="compositionally biased region" description="Basic and acidic residues" evidence="1">
    <location>
        <begin position="33"/>
        <end position="52"/>
    </location>
</feature>
<comment type="caution">
    <text evidence="2">The sequence shown here is derived from an EMBL/GenBank/DDBJ whole genome shotgun (WGS) entry which is preliminary data.</text>
</comment>
<proteinExistence type="predicted"/>
<reference evidence="2" key="1">
    <citation type="submission" date="2022-04" db="EMBL/GenBank/DDBJ databases">
        <title>Carnegiea gigantea Genome sequencing and assembly v2.</title>
        <authorList>
            <person name="Copetti D."/>
            <person name="Sanderson M.J."/>
            <person name="Burquez A."/>
            <person name="Wojciechowski M.F."/>
        </authorList>
    </citation>
    <scope>NUCLEOTIDE SEQUENCE</scope>
    <source>
        <strain evidence="2">SGP5-SGP5p</strain>
        <tissue evidence="2">Aerial part</tissue>
    </source>
</reference>
<accession>A0A9Q1JH42</accession>
<evidence type="ECO:0000313" key="2">
    <source>
        <dbReference type="EMBL" id="KAJ8422359.1"/>
    </source>
</evidence>
<name>A0A9Q1JH42_9CARY</name>
<feature type="compositionally biased region" description="Basic and acidic residues" evidence="1">
    <location>
        <begin position="1"/>
        <end position="11"/>
    </location>
</feature>
<protein>
    <submittedName>
        <fullName evidence="2">Uncharacterized protein</fullName>
    </submittedName>
</protein>
<dbReference type="OrthoDB" id="1844242at2759"/>
<gene>
    <name evidence="2" type="ORF">Cgig2_034014</name>
</gene>
<evidence type="ECO:0000313" key="3">
    <source>
        <dbReference type="Proteomes" id="UP001153076"/>
    </source>
</evidence>
<sequence length="299" mass="33757">MHEMRKVDEKTGAVVGGEKLDDDYNTCILPSNNDRHPGGPPSKRRESQTQDKKVCREFEASSVTRNTAIHVTALASVKHERALPYVCKYWCSPNGGSHPGLMLLMADMDVAVGEGLLKRLGCIFCMVSAKDYTVSLTPTELYIRCVKPISGNPTGMGKPTLLVYDLLSHCSYHMNGTDMAGPSRRRTFSQPSTDSGTTLNYYNSGHKFYCFYRLEAAVLETNDNYRWHFVAYPRKSENACPFLNVIGPDYPKQVRDVIDELAVELREVPDMIRVEQNDHHLMQDENRATDMKIRLELGK</sequence>
<feature type="region of interest" description="Disordered" evidence="1">
    <location>
        <begin position="1"/>
        <end position="52"/>
    </location>
</feature>
<dbReference type="AlphaFoldDB" id="A0A9Q1JH42"/>
<keyword evidence="3" id="KW-1185">Reference proteome</keyword>
<dbReference type="EMBL" id="JAKOGI010002282">
    <property type="protein sequence ID" value="KAJ8422359.1"/>
    <property type="molecule type" value="Genomic_DNA"/>
</dbReference>
<dbReference type="Proteomes" id="UP001153076">
    <property type="component" value="Unassembled WGS sequence"/>
</dbReference>
<evidence type="ECO:0000256" key="1">
    <source>
        <dbReference type="SAM" id="MobiDB-lite"/>
    </source>
</evidence>